<protein>
    <submittedName>
        <fullName evidence="1">Uncharacterized protein</fullName>
    </submittedName>
</protein>
<evidence type="ECO:0000313" key="2">
    <source>
        <dbReference type="Proteomes" id="UP001056120"/>
    </source>
</evidence>
<keyword evidence="2" id="KW-1185">Reference proteome</keyword>
<dbReference type="Proteomes" id="UP001056120">
    <property type="component" value="Linkage Group LG04"/>
</dbReference>
<name>A0ACB9JBT7_9ASTR</name>
<dbReference type="EMBL" id="CM042021">
    <property type="protein sequence ID" value="KAI3817171.1"/>
    <property type="molecule type" value="Genomic_DNA"/>
</dbReference>
<reference evidence="2" key="1">
    <citation type="journal article" date="2022" name="Mol. Ecol. Resour.">
        <title>The genomes of chicory, endive, great burdock and yacon provide insights into Asteraceae palaeo-polyploidization history and plant inulin production.</title>
        <authorList>
            <person name="Fan W."/>
            <person name="Wang S."/>
            <person name="Wang H."/>
            <person name="Wang A."/>
            <person name="Jiang F."/>
            <person name="Liu H."/>
            <person name="Zhao H."/>
            <person name="Xu D."/>
            <person name="Zhang Y."/>
        </authorList>
    </citation>
    <scope>NUCLEOTIDE SEQUENCE [LARGE SCALE GENOMIC DNA]</scope>
    <source>
        <strain evidence="2">cv. Yunnan</strain>
    </source>
</reference>
<evidence type="ECO:0000313" key="1">
    <source>
        <dbReference type="EMBL" id="KAI3817171.1"/>
    </source>
</evidence>
<proteinExistence type="predicted"/>
<sequence length="75" mass="8382">MTQHGLWAVGFDKLTCHYFLLVLISGKLGLPLDSVEYQVAFPLCGAEQTRSPSNRTDTKCKTHSSPPVRYVDSLR</sequence>
<comment type="caution">
    <text evidence="1">The sequence shown here is derived from an EMBL/GenBank/DDBJ whole genome shotgun (WGS) entry which is preliminary data.</text>
</comment>
<organism evidence="1 2">
    <name type="scientific">Smallanthus sonchifolius</name>
    <dbReference type="NCBI Taxonomy" id="185202"/>
    <lineage>
        <taxon>Eukaryota</taxon>
        <taxon>Viridiplantae</taxon>
        <taxon>Streptophyta</taxon>
        <taxon>Embryophyta</taxon>
        <taxon>Tracheophyta</taxon>
        <taxon>Spermatophyta</taxon>
        <taxon>Magnoliopsida</taxon>
        <taxon>eudicotyledons</taxon>
        <taxon>Gunneridae</taxon>
        <taxon>Pentapetalae</taxon>
        <taxon>asterids</taxon>
        <taxon>campanulids</taxon>
        <taxon>Asterales</taxon>
        <taxon>Asteraceae</taxon>
        <taxon>Asteroideae</taxon>
        <taxon>Heliantheae alliance</taxon>
        <taxon>Millerieae</taxon>
        <taxon>Smallanthus</taxon>
    </lineage>
</organism>
<accession>A0ACB9JBT7</accession>
<reference evidence="1 2" key="2">
    <citation type="journal article" date="2022" name="Mol. Ecol. Resour.">
        <title>The genomes of chicory, endive, great burdock and yacon provide insights into Asteraceae paleo-polyploidization history and plant inulin production.</title>
        <authorList>
            <person name="Fan W."/>
            <person name="Wang S."/>
            <person name="Wang H."/>
            <person name="Wang A."/>
            <person name="Jiang F."/>
            <person name="Liu H."/>
            <person name="Zhao H."/>
            <person name="Xu D."/>
            <person name="Zhang Y."/>
        </authorList>
    </citation>
    <scope>NUCLEOTIDE SEQUENCE [LARGE SCALE GENOMIC DNA]</scope>
    <source>
        <strain evidence="2">cv. Yunnan</strain>
        <tissue evidence="1">Leaves</tissue>
    </source>
</reference>
<gene>
    <name evidence="1" type="ORF">L1987_10960</name>
</gene>